<evidence type="ECO:0000313" key="3">
    <source>
        <dbReference type="Proteomes" id="UP001500305"/>
    </source>
</evidence>
<evidence type="ECO:0000256" key="1">
    <source>
        <dbReference type="SAM" id="MobiDB-lite"/>
    </source>
</evidence>
<reference evidence="2 3" key="1">
    <citation type="journal article" date="2019" name="Int. J. Syst. Evol. Microbiol.">
        <title>The Global Catalogue of Microorganisms (GCM) 10K type strain sequencing project: providing services to taxonomists for standard genome sequencing and annotation.</title>
        <authorList>
            <consortium name="The Broad Institute Genomics Platform"/>
            <consortium name="The Broad Institute Genome Sequencing Center for Infectious Disease"/>
            <person name="Wu L."/>
            <person name="Ma J."/>
        </authorList>
    </citation>
    <scope>NUCLEOTIDE SEQUENCE [LARGE SCALE GENOMIC DNA]</scope>
    <source>
        <strain evidence="2 3">JCM 7356</strain>
    </source>
</reference>
<feature type="region of interest" description="Disordered" evidence="1">
    <location>
        <begin position="58"/>
        <end position="81"/>
    </location>
</feature>
<comment type="caution">
    <text evidence="2">The sequence shown here is derived from an EMBL/GenBank/DDBJ whole genome shotgun (WGS) entry which is preliminary data.</text>
</comment>
<accession>A0ABN3DFI5</accession>
<gene>
    <name evidence="2" type="ORF">GCM10010430_07300</name>
</gene>
<dbReference type="Proteomes" id="UP001500305">
    <property type="component" value="Unassembled WGS sequence"/>
</dbReference>
<organism evidence="2 3">
    <name type="scientific">Kitasatospora cystarginea</name>
    <dbReference type="NCBI Taxonomy" id="58350"/>
    <lineage>
        <taxon>Bacteria</taxon>
        <taxon>Bacillati</taxon>
        <taxon>Actinomycetota</taxon>
        <taxon>Actinomycetes</taxon>
        <taxon>Kitasatosporales</taxon>
        <taxon>Streptomycetaceae</taxon>
        <taxon>Kitasatospora</taxon>
    </lineage>
</organism>
<evidence type="ECO:0000313" key="2">
    <source>
        <dbReference type="EMBL" id="GAA2229841.1"/>
    </source>
</evidence>
<sequence>MKTGLVRTGTGEDEGFGRLEMFGGSVAAAGEKPSEGLSDGGGGAEATLPDELLQAVSAPPAPKTAAPAAVSLISRRRDSPL</sequence>
<name>A0ABN3DFI5_9ACTN</name>
<protein>
    <submittedName>
        <fullName evidence="2">Uncharacterized protein</fullName>
    </submittedName>
</protein>
<proteinExistence type="predicted"/>
<keyword evidence="3" id="KW-1185">Reference proteome</keyword>
<feature type="compositionally biased region" description="Low complexity" evidence="1">
    <location>
        <begin position="58"/>
        <end position="69"/>
    </location>
</feature>
<dbReference type="EMBL" id="BAAATR010000002">
    <property type="protein sequence ID" value="GAA2229841.1"/>
    <property type="molecule type" value="Genomic_DNA"/>
</dbReference>